<feature type="transmembrane region" description="Helical" evidence="7">
    <location>
        <begin position="136"/>
        <end position="155"/>
    </location>
</feature>
<evidence type="ECO:0000256" key="6">
    <source>
        <dbReference type="ARBA" id="ARBA00023136"/>
    </source>
</evidence>
<feature type="transmembrane region" description="Helical" evidence="7">
    <location>
        <begin position="398"/>
        <end position="420"/>
    </location>
</feature>
<feature type="transmembrane region" description="Helical" evidence="7">
    <location>
        <begin position="6"/>
        <end position="36"/>
    </location>
</feature>
<accession>A0ABY2Q1Y6</accession>
<feature type="transmembrane region" description="Helical" evidence="7">
    <location>
        <begin position="248"/>
        <end position="271"/>
    </location>
</feature>
<evidence type="ECO:0000256" key="4">
    <source>
        <dbReference type="ARBA" id="ARBA00022692"/>
    </source>
</evidence>
<gene>
    <name evidence="9" type="ORF">E6C48_20270</name>
</gene>
<comment type="subunit">
    <text evidence="7">The complex comprises the extracytoplasmic solute receptor protein and the two transmembrane proteins.</text>
</comment>
<comment type="caution">
    <text evidence="9">The sequence shown here is derived from an EMBL/GenBank/DDBJ whole genome shotgun (WGS) entry which is preliminary data.</text>
</comment>
<dbReference type="EMBL" id="SSNY01000015">
    <property type="protein sequence ID" value="THF54811.1"/>
    <property type="molecule type" value="Genomic_DNA"/>
</dbReference>
<feature type="transmembrane region" description="Helical" evidence="7">
    <location>
        <begin position="99"/>
        <end position="124"/>
    </location>
</feature>
<dbReference type="InterPro" id="IPR010656">
    <property type="entry name" value="DctM"/>
</dbReference>
<dbReference type="InterPro" id="IPR004681">
    <property type="entry name" value="TRAP_DctM"/>
</dbReference>
<comment type="similarity">
    <text evidence="7">Belongs to the TRAP transporter large permease family.</text>
</comment>
<sequence length="437" mass="47455">MQEVYFIGIFLFILFLLLGTGVWIGLALLGVAYVGMELFTLRPVGDAMMTVIWRSSSSWSLTALPMFIWMGEILFRTRLSEDMFKGLAPWMARLPGGLLHTNVVGCTVFAAVSGSSAATLLTVGKMSVPELRKRKYPEHLVIGTLAGAATLGLMIPPSLTLIVYGVTINESITKLFIAGILPGLVLAAMFMVYVIVVSQISKKYHPDPEPPMTFLQKVSNSRFLIPVILLILVVIGSMYLGFATATEAAVFGVIGSLILAAAQGSLTWASFVESLMGATRTSAMIALILSGASFLSLSMGFTGLPQNLAEWINSLQLTRFELLMALLVFYIILGCFLDGISAVVLTIAVVEPMIRQVGIDIIWFGIFIVVVVEMAQITPPVGFNLFVMQGMTGHEMNYIARAAFPMFLIMVLMVFILIAFPDLATWLPENMRLGPGG</sequence>
<evidence type="ECO:0000256" key="1">
    <source>
        <dbReference type="ARBA" id="ARBA00004429"/>
    </source>
</evidence>
<keyword evidence="3 7" id="KW-0997">Cell inner membrane</keyword>
<feature type="transmembrane region" description="Helical" evidence="7">
    <location>
        <begin position="357"/>
        <end position="378"/>
    </location>
</feature>
<comment type="subcellular location">
    <subcellularLocation>
        <location evidence="1 7">Cell inner membrane</location>
        <topology evidence="1 7">Multi-pass membrane protein</topology>
    </subcellularLocation>
</comment>
<organism evidence="9 10">
    <name type="scientific">Ollibium composti</name>
    <dbReference type="NCBI Taxonomy" id="2675109"/>
    <lineage>
        <taxon>Bacteria</taxon>
        <taxon>Pseudomonadati</taxon>
        <taxon>Pseudomonadota</taxon>
        <taxon>Alphaproteobacteria</taxon>
        <taxon>Hyphomicrobiales</taxon>
        <taxon>Phyllobacteriaceae</taxon>
        <taxon>Ollibium</taxon>
    </lineage>
</organism>
<dbReference type="PANTHER" id="PTHR33362:SF5">
    <property type="entry name" value="C4-DICARBOXYLATE TRAP TRANSPORTER LARGE PERMEASE PROTEIN DCTM"/>
    <property type="match status" value="1"/>
</dbReference>
<evidence type="ECO:0000313" key="9">
    <source>
        <dbReference type="EMBL" id="THF54811.1"/>
    </source>
</evidence>
<keyword evidence="4 7" id="KW-0812">Transmembrane</keyword>
<evidence type="ECO:0000259" key="8">
    <source>
        <dbReference type="Pfam" id="PF06808"/>
    </source>
</evidence>
<keyword evidence="7" id="KW-0813">Transport</keyword>
<evidence type="ECO:0000256" key="5">
    <source>
        <dbReference type="ARBA" id="ARBA00022989"/>
    </source>
</evidence>
<evidence type="ECO:0000256" key="3">
    <source>
        <dbReference type="ARBA" id="ARBA00022519"/>
    </source>
</evidence>
<dbReference type="Pfam" id="PF06808">
    <property type="entry name" value="DctM"/>
    <property type="match status" value="1"/>
</dbReference>
<feature type="domain" description="TRAP C4-dicarboxylate transport system permease DctM subunit" evidence="8">
    <location>
        <begin position="12"/>
        <end position="422"/>
    </location>
</feature>
<feature type="transmembrane region" description="Helical" evidence="7">
    <location>
        <begin position="175"/>
        <end position="196"/>
    </location>
</feature>
<name>A0ABY2Q1Y6_9HYPH</name>
<evidence type="ECO:0000256" key="7">
    <source>
        <dbReference type="RuleBase" id="RU369079"/>
    </source>
</evidence>
<dbReference type="NCBIfam" id="TIGR00786">
    <property type="entry name" value="dctM"/>
    <property type="match status" value="1"/>
</dbReference>
<evidence type="ECO:0000313" key="10">
    <source>
        <dbReference type="Proteomes" id="UP000306441"/>
    </source>
</evidence>
<dbReference type="PANTHER" id="PTHR33362">
    <property type="entry name" value="SIALIC ACID TRAP TRANSPORTER PERMEASE PROTEIN SIAT-RELATED"/>
    <property type="match status" value="1"/>
</dbReference>
<keyword evidence="10" id="KW-1185">Reference proteome</keyword>
<dbReference type="PIRSF" id="PIRSF006066">
    <property type="entry name" value="HI0050"/>
    <property type="match status" value="1"/>
</dbReference>
<feature type="transmembrane region" description="Helical" evidence="7">
    <location>
        <begin position="223"/>
        <end position="242"/>
    </location>
</feature>
<keyword evidence="6 7" id="KW-0472">Membrane</keyword>
<reference evidence="9 10" key="1">
    <citation type="submission" date="2019-04" db="EMBL/GenBank/DDBJ databases">
        <title>Mesorhizobium composti sp. nov., isolated from compost.</title>
        <authorList>
            <person name="Lin S.-Y."/>
            <person name="Hameed A."/>
            <person name="Hsieh Y.-T."/>
            <person name="Young C.-C."/>
        </authorList>
    </citation>
    <scope>NUCLEOTIDE SEQUENCE [LARGE SCALE GENOMIC DNA]</scope>
    <source>
        <strain evidence="9 10">CC-YTH430</strain>
    </source>
</reference>
<keyword evidence="5 7" id="KW-1133">Transmembrane helix</keyword>
<evidence type="ECO:0000256" key="2">
    <source>
        <dbReference type="ARBA" id="ARBA00022475"/>
    </source>
</evidence>
<keyword evidence="2" id="KW-1003">Cell membrane</keyword>
<dbReference type="RefSeq" id="WP_136360005.1">
    <property type="nucleotide sequence ID" value="NZ_SSNY01000015.1"/>
</dbReference>
<feature type="transmembrane region" description="Helical" evidence="7">
    <location>
        <begin position="57"/>
        <end position="79"/>
    </location>
</feature>
<protein>
    <recommendedName>
        <fullName evidence="7">TRAP transporter large permease protein</fullName>
    </recommendedName>
</protein>
<proteinExistence type="inferred from homology"/>
<comment type="function">
    <text evidence="7">Part of the tripartite ATP-independent periplasmic (TRAP) transport system.</text>
</comment>
<feature type="transmembrane region" description="Helical" evidence="7">
    <location>
        <begin position="322"/>
        <end position="350"/>
    </location>
</feature>
<dbReference type="Proteomes" id="UP000306441">
    <property type="component" value="Unassembled WGS sequence"/>
</dbReference>
<feature type="transmembrane region" description="Helical" evidence="7">
    <location>
        <begin position="283"/>
        <end position="302"/>
    </location>
</feature>